<evidence type="ECO:0000259" key="4">
    <source>
        <dbReference type="PROSITE" id="PS51077"/>
    </source>
</evidence>
<gene>
    <name evidence="6" type="ORF">QEZ52_21550</name>
</gene>
<dbReference type="InterPro" id="IPR014757">
    <property type="entry name" value="Tscrpt_reg_IclR_C"/>
</dbReference>
<keyword evidence="2" id="KW-0238">DNA-binding</keyword>
<dbReference type="EMBL" id="CP123585">
    <property type="protein sequence ID" value="WZK91151.1"/>
    <property type="molecule type" value="Genomic_DNA"/>
</dbReference>
<dbReference type="SMART" id="SM00346">
    <property type="entry name" value="HTH_ICLR"/>
    <property type="match status" value="1"/>
</dbReference>
<dbReference type="Pfam" id="PF09339">
    <property type="entry name" value="HTH_IclR"/>
    <property type="match status" value="1"/>
</dbReference>
<dbReference type="InterPro" id="IPR029016">
    <property type="entry name" value="GAF-like_dom_sf"/>
</dbReference>
<dbReference type="RefSeq" id="WP_343211856.1">
    <property type="nucleotide sequence ID" value="NZ_CP123585.1"/>
</dbReference>
<dbReference type="PANTHER" id="PTHR30136">
    <property type="entry name" value="HELIX-TURN-HELIX TRANSCRIPTIONAL REGULATOR, ICLR FAMILY"/>
    <property type="match status" value="1"/>
</dbReference>
<keyword evidence="1" id="KW-0805">Transcription regulation</keyword>
<accession>A0ABZ2XYG6</accession>
<evidence type="ECO:0000256" key="3">
    <source>
        <dbReference type="ARBA" id="ARBA00023163"/>
    </source>
</evidence>
<keyword evidence="7" id="KW-1185">Reference proteome</keyword>
<evidence type="ECO:0000256" key="2">
    <source>
        <dbReference type="ARBA" id="ARBA00023125"/>
    </source>
</evidence>
<dbReference type="InterPro" id="IPR036388">
    <property type="entry name" value="WH-like_DNA-bd_sf"/>
</dbReference>
<keyword evidence="3" id="KW-0804">Transcription</keyword>
<dbReference type="Pfam" id="PF01614">
    <property type="entry name" value="IclR_C"/>
    <property type="match status" value="1"/>
</dbReference>
<dbReference type="Gene3D" id="3.30.450.40">
    <property type="match status" value="1"/>
</dbReference>
<evidence type="ECO:0000313" key="7">
    <source>
        <dbReference type="Proteomes" id="UP001623232"/>
    </source>
</evidence>
<evidence type="ECO:0000259" key="5">
    <source>
        <dbReference type="PROSITE" id="PS51078"/>
    </source>
</evidence>
<organism evidence="6 7">
    <name type="scientific">Aliisedimentitalea scapharcae</name>
    <dbReference type="NCBI Taxonomy" id="1524259"/>
    <lineage>
        <taxon>Bacteria</taxon>
        <taxon>Pseudomonadati</taxon>
        <taxon>Pseudomonadota</taxon>
        <taxon>Alphaproteobacteria</taxon>
        <taxon>Rhodobacterales</taxon>
        <taxon>Roseobacteraceae</taxon>
        <taxon>Aliisedimentitalea</taxon>
    </lineage>
</organism>
<protein>
    <submittedName>
        <fullName evidence="6">IclR family transcriptional regulator</fullName>
    </submittedName>
</protein>
<dbReference type="PROSITE" id="PS51077">
    <property type="entry name" value="HTH_ICLR"/>
    <property type="match status" value="1"/>
</dbReference>
<dbReference type="PROSITE" id="PS51078">
    <property type="entry name" value="ICLR_ED"/>
    <property type="match status" value="1"/>
</dbReference>
<geneLocation type="plasmid" evidence="6 7">
    <name>unnamed4</name>
</geneLocation>
<dbReference type="SUPFAM" id="SSF46785">
    <property type="entry name" value="Winged helix' DNA-binding domain"/>
    <property type="match status" value="1"/>
</dbReference>
<feature type="domain" description="HTH iclR-type" evidence="4">
    <location>
        <begin position="8"/>
        <end position="70"/>
    </location>
</feature>
<dbReference type="Gene3D" id="1.10.10.10">
    <property type="entry name" value="Winged helix-like DNA-binding domain superfamily/Winged helix DNA-binding domain"/>
    <property type="match status" value="1"/>
</dbReference>
<evidence type="ECO:0000256" key="1">
    <source>
        <dbReference type="ARBA" id="ARBA00023015"/>
    </source>
</evidence>
<feature type="domain" description="IclR-ED" evidence="5">
    <location>
        <begin position="71"/>
        <end position="250"/>
    </location>
</feature>
<dbReference type="Proteomes" id="UP001623232">
    <property type="component" value="Plasmid unnamed4"/>
</dbReference>
<proteinExistence type="predicted"/>
<evidence type="ECO:0000313" key="6">
    <source>
        <dbReference type="EMBL" id="WZK91151.1"/>
    </source>
</evidence>
<dbReference type="InterPro" id="IPR005471">
    <property type="entry name" value="Tscrpt_reg_IclR_N"/>
</dbReference>
<sequence>MTEPVPGAAALTKGIQVLKLLSEIGRPANLAHLQKVTGMPKATLHRILQALMSEGLVRQDFYDKTFQLGFGLLRMTRIMLEDLRLPELSRDVLETLRDQTGETVHLAVPEPAGVTYIAVHRSTHPVGTVGTIGSISPYHCSSAGKAIAAFDPGVTTRILAADLQALMPATLTDPATLSADLEKTRKRGYATNFEEEFPDVFGIGVPVMDRHGRPVASISITIPGYRFEAERTESIVTAAKVASGQISDRL</sequence>
<keyword evidence="6" id="KW-0614">Plasmid</keyword>
<dbReference type="PANTHER" id="PTHR30136:SF8">
    <property type="entry name" value="TRANSCRIPTIONAL REGULATORY PROTEIN"/>
    <property type="match status" value="1"/>
</dbReference>
<reference evidence="6 7" key="1">
    <citation type="submission" date="2023-04" db="EMBL/GenBank/DDBJ databases">
        <title>Complete genome sequence of Alisedimentitalea scapharcae.</title>
        <authorList>
            <person name="Rong J.-C."/>
            <person name="Yi M.-L."/>
            <person name="Zhao Q."/>
        </authorList>
    </citation>
    <scope>NUCLEOTIDE SEQUENCE [LARGE SCALE GENOMIC DNA]</scope>
    <source>
        <strain evidence="6 7">KCTC 42119</strain>
        <plasmid evidence="6 7">unnamed4</plasmid>
    </source>
</reference>
<dbReference type="InterPro" id="IPR036390">
    <property type="entry name" value="WH_DNA-bd_sf"/>
</dbReference>
<name>A0ABZ2XYG6_9RHOB</name>
<dbReference type="InterPro" id="IPR050707">
    <property type="entry name" value="HTH_MetabolicPath_Reg"/>
</dbReference>
<dbReference type="SUPFAM" id="SSF55781">
    <property type="entry name" value="GAF domain-like"/>
    <property type="match status" value="1"/>
</dbReference>